<name>A0AAD7H165_MYCRO</name>
<evidence type="ECO:0000259" key="1">
    <source>
        <dbReference type="Pfam" id="PF20719"/>
    </source>
</evidence>
<proteinExistence type="predicted"/>
<keyword evidence="3" id="KW-1185">Reference proteome</keyword>
<accession>A0AAD7H165</accession>
<dbReference type="EMBL" id="JARKIE010000002">
    <property type="protein sequence ID" value="KAJ7709826.1"/>
    <property type="molecule type" value="Genomic_DNA"/>
</dbReference>
<dbReference type="AlphaFoldDB" id="A0AAD7H165"/>
<gene>
    <name evidence="2" type="ORF">B0H17DRAFT_1029380</name>
</gene>
<sequence>MALSKGKGKEETWSSGWWEYHALFDQTQRPVVWSSTSTIFSAHATQPLVTARHFSSSKQFVLQSPGPILTSPGSYDPPTVISVSPDSNWLFAYFPSTEIDGVGCLWQRGAPIDVWGVKEWWTLNRGAGIVAASWLGGTREWTIDDAGAANRLPPRGPGTPASNPTLILVTETRWVTVCYLRQYPPLSLKMISCPLTESGFVGEAHPSPAEQGTNRPGSIKTCTRAAIGLAYNDPAIMIATRSRVLPSSAGDNSLSSMNLGLPLNLEMPSSEPELAIDWESWGEDSSIELSEVRLDFDGNSSMVLYAMPLPPIHGPGLGLTNLTFISAPPASLDAAETPQGIVYLAASYLDFGDYTCTPKSELVLHALSRVSEPISNPGTEPRHWTYHQEATRSFTESVLTFMASSTSGQTPSTFGLFAGILNSSGPLPREKTRVKEVSIGITKVFKLPDLTDHERWEPAHIMSSIDNAGRDLPLNAVLSFTNSMLLCTTLSSLSPSRISLHMLPKLVGNLPPSPALASTPPLARGLATGLLSGTSTADLSHILALPSVSLDEVSETLYHALTLAENGQDRGTLTWRALGLVLETYRMRALKMHSGIEREILTARWQTAHDMCSLASCNAAFEDCKDGDAFDLDAVWQLVGLSTWVVAFIEKLLKECVLASDLAGPRDQDDLFDSKPSSPVHVAQLPSTLLHLAHPYALRSLHAALSNVTRFKNKIGSLSASEENSQIAKSVLVDLIDCSGVDLNALEPLLADLLVEAKKFSAEETRRSLTLCEPTTLMRSHINNAIDKVAYAPVVDKPRLFIKPFELMDGVPQIFEGRKDKAKDVISKGTLTGRAQGVVCLRCGGQSEVGGDIPAAHASKVWQAWERMWIKYCICGGAWVLAPRKQK</sequence>
<dbReference type="Pfam" id="PF20719">
    <property type="entry name" value="Med16_C"/>
    <property type="match status" value="1"/>
</dbReference>
<reference evidence="2" key="1">
    <citation type="submission" date="2023-03" db="EMBL/GenBank/DDBJ databases">
        <title>Massive genome expansion in bonnet fungi (Mycena s.s.) driven by repeated elements and novel gene families across ecological guilds.</title>
        <authorList>
            <consortium name="Lawrence Berkeley National Laboratory"/>
            <person name="Harder C.B."/>
            <person name="Miyauchi S."/>
            <person name="Viragh M."/>
            <person name="Kuo A."/>
            <person name="Thoen E."/>
            <person name="Andreopoulos B."/>
            <person name="Lu D."/>
            <person name="Skrede I."/>
            <person name="Drula E."/>
            <person name="Henrissat B."/>
            <person name="Morin E."/>
            <person name="Kohler A."/>
            <person name="Barry K."/>
            <person name="LaButti K."/>
            <person name="Morin E."/>
            <person name="Salamov A."/>
            <person name="Lipzen A."/>
            <person name="Mereny Z."/>
            <person name="Hegedus B."/>
            <person name="Baldrian P."/>
            <person name="Stursova M."/>
            <person name="Weitz H."/>
            <person name="Taylor A."/>
            <person name="Grigoriev I.V."/>
            <person name="Nagy L.G."/>
            <person name="Martin F."/>
            <person name="Kauserud H."/>
        </authorList>
    </citation>
    <scope>NUCLEOTIDE SEQUENCE</scope>
    <source>
        <strain evidence="2">CBHHK067</strain>
    </source>
</reference>
<dbReference type="Proteomes" id="UP001221757">
    <property type="component" value="Unassembled WGS sequence"/>
</dbReference>
<comment type="caution">
    <text evidence="2">The sequence shown here is derived from an EMBL/GenBank/DDBJ whole genome shotgun (WGS) entry which is preliminary data.</text>
</comment>
<feature type="domain" description="Mediator complex subunit 16 C-terminal" evidence="1">
    <location>
        <begin position="839"/>
        <end position="880"/>
    </location>
</feature>
<dbReference type="InterPro" id="IPR048339">
    <property type="entry name" value="Mediator_Med16_C"/>
</dbReference>
<organism evidence="2 3">
    <name type="scientific">Mycena rosella</name>
    <name type="common">Pink bonnet</name>
    <name type="synonym">Agaricus rosellus</name>
    <dbReference type="NCBI Taxonomy" id="1033263"/>
    <lineage>
        <taxon>Eukaryota</taxon>
        <taxon>Fungi</taxon>
        <taxon>Dikarya</taxon>
        <taxon>Basidiomycota</taxon>
        <taxon>Agaricomycotina</taxon>
        <taxon>Agaricomycetes</taxon>
        <taxon>Agaricomycetidae</taxon>
        <taxon>Agaricales</taxon>
        <taxon>Marasmiineae</taxon>
        <taxon>Mycenaceae</taxon>
        <taxon>Mycena</taxon>
    </lineage>
</organism>
<evidence type="ECO:0000313" key="2">
    <source>
        <dbReference type="EMBL" id="KAJ7709826.1"/>
    </source>
</evidence>
<protein>
    <recommendedName>
        <fullName evidence="1">Mediator complex subunit 16 C-terminal domain-containing protein</fullName>
    </recommendedName>
</protein>
<evidence type="ECO:0000313" key="3">
    <source>
        <dbReference type="Proteomes" id="UP001221757"/>
    </source>
</evidence>